<dbReference type="PANTHER" id="PTHR12526:SF627">
    <property type="entry name" value="D-RHAMNOSYLTRANSFERASE WBPZ"/>
    <property type="match status" value="1"/>
</dbReference>
<dbReference type="InterPro" id="IPR028098">
    <property type="entry name" value="Glyco_trans_4-like_N"/>
</dbReference>
<evidence type="ECO:0000313" key="4">
    <source>
        <dbReference type="Proteomes" id="UP000183843"/>
    </source>
</evidence>
<keyword evidence="3" id="KW-0808">Transferase</keyword>
<dbReference type="SUPFAM" id="SSF53756">
    <property type="entry name" value="UDP-Glycosyltransferase/glycogen phosphorylase"/>
    <property type="match status" value="1"/>
</dbReference>
<dbReference type="GO" id="GO:0016757">
    <property type="term" value="F:glycosyltransferase activity"/>
    <property type="evidence" value="ECO:0007669"/>
    <property type="project" value="InterPro"/>
</dbReference>
<feature type="domain" description="Glycosyl transferase family 1" evidence="1">
    <location>
        <begin position="174"/>
        <end position="330"/>
    </location>
</feature>
<dbReference type="Pfam" id="PF00534">
    <property type="entry name" value="Glycos_transf_1"/>
    <property type="match status" value="1"/>
</dbReference>
<dbReference type="EMBL" id="FOJX01000008">
    <property type="protein sequence ID" value="SFB05549.1"/>
    <property type="molecule type" value="Genomic_DNA"/>
</dbReference>
<protein>
    <submittedName>
        <fullName evidence="3">Glycosyltransferase involved in cell wall bisynthesis</fullName>
    </submittedName>
</protein>
<organism evidence="3 4">
    <name type="scientific">Selenomonas ruminantium</name>
    <dbReference type="NCBI Taxonomy" id="971"/>
    <lineage>
        <taxon>Bacteria</taxon>
        <taxon>Bacillati</taxon>
        <taxon>Bacillota</taxon>
        <taxon>Negativicutes</taxon>
        <taxon>Selenomonadales</taxon>
        <taxon>Selenomonadaceae</taxon>
        <taxon>Selenomonas</taxon>
    </lineage>
</organism>
<name>A0A1I0XWN3_SELRU</name>
<proteinExistence type="predicted"/>
<dbReference type="CDD" id="cd03801">
    <property type="entry name" value="GT4_PimA-like"/>
    <property type="match status" value="1"/>
</dbReference>
<evidence type="ECO:0000313" key="3">
    <source>
        <dbReference type="EMBL" id="SFB05549.1"/>
    </source>
</evidence>
<dbReference type="PANTHER" id="PTHR12526">
    <property type="entry name" value="GLYCOSYLTRANSFERASE"/>
    <property type="match status" value="1"/>
</dbReference>
<dbReference type="Proteomes" id="UP000183843">
    <property type="component" value="Unassembled WGS sequence"/>
</dbReference>
<evidence type="ECO:0000259" key="1">
    <source>
        <dbReference type="Pfam" id="PF00534"/>
    </source>
</evidence>
<dbReference type="RefSeq" id="WP_074816119.1">
    <property type="nucleotide sequence ID" value="NZ_FOJX01000008.1"/>
</dbReference>
<feature type="domain" description="Glycosyltransferase subfamily 4-like N-terminal" evidence="2">
    <location>
        <begin position="12"/>
        <end position="164"/>
    </location>
</feature>
<sequence length="357" mass="40749">MNVLHVVHADVWGGGETAALSMCKALKKNGENVYVVVSGNIDMLQEKFRHIGNVTAVHISWGRVITCLREIRRIVVDNKIDIIHTHTGKVIPFVLLANWNLKSKVIAYRHNALKNKKDIIHKIIYKNLDAMVCVSNFVKKHQEIDMPKWLRDKLYVVNNGIEVNETVSDISNCHNRFVVGYAGRIEENKGLLYLAKALVYLDNREVVLIIAGDDNTEYAGRVKMYFQEKNFENNVHWLGYIPDMNNFYKQIDLLVAPSVVPEAFGLSICEAMYHGKPVITSNNGAQDEIIDDGVEGFLLQPGDEKGIAEKIMALNHNHNKCVIMGEKAREKIKKQFTMDCWLKEMLKVYNKVMLDKR</sequence>
<dbReference type="InterPro" id="IPR001296">
    <property type="entry name" value="Glyco_trans_1"/>
</dbReference>
<reference evidence="3 4" key="1">
    <citation type="submission" date="2016-10" db="EMBL/GenBank/DDBJ databases">
        <authorList>
            <person name="de Groot N.N."/>
        </authorList>
    </citation>
    <scope>NUCLEOTIDE SEQUENCE [LARGE SCALE GENOMIC DNA]</scope>
    <source>
        <strain evidence="3 4">L14</strain>
    </source>
</reference>
<dbReference type="AlphaFoldDB" id="A0A1I0XWN3"/>
<dbReference type="Pfam" id="PF13439">
    <property type="entry name" value="Glyco_transf_4"/>
    <property type="match status" value="1"/>
</dbReference>
<dbReference type="Gene3D" id="3.40.50.2000">
    <property type="entry name" value="Glycogen Phosphorylase B"/>
    <property type="match status" value="2"/>
</dbReference>
<accession>A0A1I0XWN3</accession>
<evidence type="ECO:0000259" key="2">
    <source>
        <dbReference type="Pfam" id="PF13439"/>
    </source>
</evidence>
<gene>
    <name evidence="3" type="ORF">SAMN05216587_10845</name>
</gene>